<name>A0A0E9UDJ9_ANGAN</name>
<reference evidence="1" key="1">
    <citation type="submission" date="2014-11" db="EMBL/GenBank/DDBJ databases">
        <authorList>
            <person name="Amaro Gonzalez C."/>
        </authorList>
    </citation>
    <scope>NUCLEOTIDE SEQUENCE</scope>
</reference>
<organism evidence="1">
    <name type="scientific">Anguilla anguilla</name>
    <name type="common">European freshwater eel</name>
    <name type="synonym">Muraena anguilla</name>
    <dbReference type="NCBI Taxonomy" id="7936"/>
    <lineage>
        <taxon>Eukaryota</taxon>
        <taxon>Metazoa</taxon>
        <taxon>Chordata</taxon>
        <taxon>Craniata</taxon>
        <taxon>Vertebrata</taxon>
        <taxon>Euteleostomi</taxon>
        <taxon>Actinopterygii</taxon>
        <taxon>Neopterygii</taxon>
        <taxon>Teleostei</taxon>
        <taxon>Anguilliformes</taxon>
        <taxon>Anguillidae</taxon>
        <taxon>Anguilla</taxon>
    </lineage>
</organism>
<dbReference type="AlphaFoldDB" id="A0A0E9UDJ9"/>
<dbReference type="EMBL" id="GBXM01045534">
    <property type="protein sequence ID" value="JAH63043.1"/>
    <property type="molecule type" value="Transcribed_RNA"/>
</dbReference>
<evidence type="ECO:0000313" key="1">
    <source>
        <dbReference type="EMBL" id="JAH63043.1"/>
    </source>
</evidence>
<proteinExistence type="predicted"/>
<reference evidence="1" key="2">
    <citation type="journal article" date="2015" name="Fish Shellfish Immunol.">
        <title>Early steps in the European eel (Anguilla anguilla)-Vibrio vulnificus interaction in the gills: Role of the RtxA13 toxin.</title>
        <authorList>
            <person name="Callol A."/>
            <person name="Pajuelo D."/>
            <person name="Ebbesson L."/>
            <person name="Teles M."/>
            <person name="MacKenzie S."/>
            <person name="Amaro C."/>
        </authorList>
    </citation>
    <scope>NUCLEOTIDE SEQUENCE</scope>
</reference>
<protein>
    <submittedName>
        <fullName evidence="1">Uncharacterized protein</fullName>
    </submittedName>
</protein>
<sequence length="30" mass="3228">MPTLLNVICPTCLTIAVSPTNVSNLAWLKN</sequence>
<accession>A0A0E9UDJ9</accession>